<keyword evidence="2" id="KW-1185">Reference proteome</keyword>
<name>A0A8T0XNA6_PANVG</name>
<reference evidence="1" key="1">
    <citation type="submission" date="2020-05" db="EMBL/GenBank/DDBJ databases">
        <title>WGS assembly of Panicum virgatum.</title>
        <authorList>
            <person name="Lovell J.T."/>
            <person name="Jenkins J."/>
            <person name="Shu S."/>
            <person name="Juenger T.E."/>
            <person name="Schmutz J."/>
        </authorList>
    </citation>
    <scope>NUCLEOTIDE SEQUENCE</scope>
    <source>
        <strain evidence="1">AP13</strain>
    </source>
</reference>
<evidence type="ECO:0000313" key="2">
    <source>
        <dbReference type="Proteomes" id="UP000823388"/>
    </source>
</evidence>
<gene>
    <name evidence="1" type="ORF">PVAP13_1KG121477</name>
</gene>
<dbReference type="EMBL" id="CM029037">
    <property type="protein sequence ID" value="KAG2656939.1"/>
    <property type="molecule type" value="Genomic_DNA"/>
</dbReference>
<proteinExistence type="predicted"/>
<dbReference type="AlphaFoldDB" id="A0A8T0XNA6"/>
<accession>A0A8T0XNA6</accession>
<protein>
    <submittedName>
        <fullName evidence="1">Uncharacterized protein</fullName>
    </submittedName>
</protein>
<comment type="caution">
    <text evidence="1">The sequence shown here is derived from an EMBL/GenBank/DDBJ whole genome shotgun (WGS) entry which is preliminary data.</text>
</comment>
<sequence>MGCRWLSDGRCRWPKSNEQRFKDQAHELIGRWRRPNRTLAFQWLKVFFRKTP</sequence>
<organism evidence="1 2">
    <name type="scientific">Panicum virgatum</name>
    <name type="common">Blackwell switchgrass</name>
    <dbReference type="NCBI Taxonomy" id="38727"/>
    <lineage>
        <taxon>Eukaryota</taxon>
        <taxon>Viridiplantae</taxon>
        <taxon>Streptophyta</taxon>
        <taxon>Embryophyta</taxon>
        <taxon>Tracheophyta</taxon>
        <taxon>Spermatophyta</taxon>
        <taxon>Magnoliopsida</taxon>
        <taxon>Liliopsida</taxon>
        <taxon>Poales</taxon>
        <taxon>Poaceae</taxon>
        <taxon>PACMAD clade</taxon>
        <taxon>Panicoideae</taxon>
        <taxon>Panicodae</taxon>
        <taxon>Paniceae</taxon>
        <taxon>Panicinae</taxon>
        <taxon>Panicum</taxon>
        <taxon>Panicum sect. Hiantes</taxon>
    </lineage>
</organism>
<dbReference type="Proteomes" id="UP000823388">
    <property type="component" value="Chromosome 1K"/>
</dbReference>
<evidence type="ECO:0000313" key="1">
    <source>
        <dbReference type="EMBL" id="KAG2656939.1"/>
    </source>
</evidence>